<name>A0A9D2UR85_ACILW</name>
<dbReference type="Gene3D" id="3.40.50.1820">
    <property type="entry name" value="alpha/beta hydrolase"/>
    <property type="match status" value="2"/>
</dbReference>
<proteinExistence type="predicted"/>
<keyword evidence="2" id="KW-0378">Hydrolase</keyword>
<dbReference type="Pfam" id="PF12697">
    <property type="entry name" value="Abhydrolase_6"/>
    <property type="match status" value="1"/>
</dbReference>
<dbReference type="InterPro" id="IPR029058">
    <property type="entry name" value="AB_hydrolase_fold"/>
</dbReference>
<reference evidence="2" key="2">
    <citation type="submission" date="2021-09" db="EMBL/GenBank/DDBJ databases">
        <authorList>
            <person name="Gilroy R."/>
        </authorList>
    </citation>
    <scope>NUCLEOTIDE SEQUENCE</scope>
    <source>
        <strain evidence="2">CHK135-1449</strain>
    </source>
</reference>
<dbReference type="PANTHER" id="PTHR43798:SF33">
    <property type="entry name" value="HYDROLASE, PUTATIVE (AFU_ORTHOLOGUE AFUA_2G14860)-RELATED"/>
    <property type="match status" value="1"/>
</dbReference>
<evidence type="ECO:0000259" key="1">
    <source>
        <dbReference type="Pfam" id="PF12697"/>
    </source>
</evidence>
<gene>
    <name evidence="2" type="ORF">K8V79_02060</name>
</gene>
<dbReference type="InterPro" id="IPR000073">
    <property type="entry name" value="AB_hydrolase_1"/>
</dbReference>
<sequence length="201" mass="21988">MNQLVFLPGASGSQGFWQPLAAYLAPGQAYQILAYPGFDGIAPNSAIHNLHDLQAYLNQQIESDSILVAQSMGGVLALGLALNHPEKVKGLVLLATSGGLNVQQFGCADWRTGYREQFKAVPDWFLEDQTEFSPEQLASLEIPILLIWGDQDSLSTVQLGQYLEQIFRSATLHILQGGDHFFTASQPAQVAALIDTYLERI</sequence>
<feature type="domain" description="AB hydrolase-1" evidence="1">
    <location>
        <begin position="4"/>
        <end position="127"/>
    </location>
</feature>
<dbReference type="AlphaFoldDB" id="A0A9D2UR85"/>
<comment type="caution">
    <text evidence="2">The sequence shown here is derived from an EMBL/GenBank/DDBJ whole genome shotgun (WGS) entry which is preliminary data.</text>
</comment>
<accession>A0A9D2UR85</accession>
<protein>
    <submittedName>
        <fullName evidence="2">Alpha/beta hydrolase</fullName>
    </submittedName>
</protein>
<dbReference type="GO" id="GO:0016787">
    <property type="term" value="F:hydrolase activity"/>
    <property type="evidence" value="ECO:0007669"/>
    <property type="project" value="UniProtKB-KW"/>
</dbReference>
<evidence type="ECO:0000313" key="3">
    <source>
        <dbReference type="Proteomes" id="UP000787156"/>
    </source>
</evidence>
<dbReference type="GO" id="GO:0016020">
    <property type="term" value="C:membrane"/>
    <property type="evidence" value="ECO:0007669"/>
    <property type="project" value="TreeGrafter"/>
</dbReference>
<evidence type="ECO:0000313" key="2">
    <source>
        <dbReference type="EMBL" id="HJF27037.1"/>
    </source>
</evidence>
<dbReference type="EMBL" id="DYWX01000021">
    <property type="protein sequence ID" value="HJF27037.1"/>
    <property type="molecule type" value="Genomic_DNA"/>
</dbReference>
<reference evidence="2" key="1">
    <citation type="journal article" date="2021" name="PeerJ">
        <title>Extensive microbial diversity within the chicken gut microbiome revealed by metagenomics and culture.</title>
        <authorList>
            <person name="Gilroy R."/>
            <person name="Ravi A."/>
            <person name="Getino M."/>
            <person name="Pursley I."/>
            <person name="Horton D.L."/>
            <person name="Alikhan N.F."/>
            <person name="Baker D."/>
            <person name="Gharbi K."/>
            <person name="Hall N."/>
            <person name="Watson M."/>
            <person name="Adriaenssens E.M."/>
            <person name="Foster-Nyarko E."/>
            <person name="Jarju S."/>
            <person name="Secka A."/>
            <person name="Antonio M."/>
            <person name="Oren A."/>
            <person name="Chaudhuri R.R."/>
            <person name="La Ragione R."/>
            <person name="Hildebrand F."/>
            <person name="Pallen M.J."/>
        </authorList>
    </citation>
    <scope>NUCLEOTIDE SEQUENCE</scope>
    <source>
        <strain evidence="2">CHK135-1449</strain>
    </source>
</reference>
<dbReference type="InterPro" id="IPR050266">
    <property type="entry name" value="AB_hydrolase_sf"/>
</dbReference>
<dbReference type="Proteomes" id="UP000787156">
    <property type="component" value="Unassembled WGS sequence"/>
</dbReference>
<dbReference type="PRINTS" id="PR00111">
    <property type="entry name" value="ABHYDROLASE"/>
</dbReference>
<dbReference type="SUPFAM" id="SSF53474">
    <property type="entry name" value="alpha/beta-Hydrolases"/>
    <property type="match status" value="1"/>
</dbReference>
<dbReference type="PANTHER" id="PTHR43798">
    <property type="entry name" value="MONOACYLGLYCEROL LIPASE"/>
    <property type="match status" value="1"/>
</dbReference>
<organism evidence="2 3">
    <name type="scientific">Acinetobacter lwoffii</name>
    <dbReference type="NCBI Taxonomy" id="28090"/>
    <lineage>
        <taxon>Bacteria</taxon>
        <taxon>Pseudomonadati</taxon>
        <taxon>Pseudomonadota</taxon>
        <taxon>Gammaproteobacteria</taxon>
        <taxon>Moraxellales</taxon>
        <taxon>Moraxellaceae</taxon>
        <taxon>Acinetobacter</taxon>
    </lineage>
</organism>